<evidence type="ECO:0000259" key="1">
    <source>
        <dbReference type="Pfam" id="PF01551"/>
    </source>
</evidence>
<dbReference type="Proteomes" id="UP000070578">
    <property type="component" value="Unassembled WGS sequence"/>
</dbReference>
<dbReference type="FunFam" id="2.70.70.10:FF:000006">
    <property type="entry name" value="M23 family peptidase"/>
    <property type="match status" value="1"/>
</dbReference>
<dbReference type="AlphaFoldDB" id="A0A139BXE5"/>
<gene>
    <name evidence="2" type="ORF">AWT59_0537</name>
</gene>
<feature type="domain" description="M23ase beta-sheet core" evidence="1">
    <location>
        <begin position="213"/>
        <end position="307"/>
    </location>
</feature>
<dbReference type="PANTHER" id="PTHR21666:SF291">
    <property type="entry name" value="STAGE II SPORULATION PROTEIN Q"/>
    <property type="match status" value="1"/>
</dbReference>
<comment type="caution">
    <text evidence="2">The sequence shown here is derived from an EMBL/GenBank/DDBJ whole genome shotgun (WGS) entry which is preliminary data.</text>
</comment>
<name>A0A139BXE5_9PROT</name>
<reference evidence="2 3" key="2">
    <citation type="submission" date="2016-03" db="EMBL/GenBank/DDBJ databases">
        <title>New uncultured bacterium of the family Gallionellaceae from acid mine drainage: description and reconstruction of genome based on metagenomic analysis of microbial community.</title>
        <authorList>
            <person name="Kadnikov V."/>
            <person name="Ivasenko D."/>
            <person name="Beletsky A."/>
            <person name="Mardanov A."/>
            <person name="Danilova E."/>
            <person name="Pimenov N."/>
            <person name="Karnachuk O."/>
            <person name="Ravin N."/>
        </authorList>
    </citation>
    <scope>NUCLEOTIDE SEQUENCE [LARGE SCALE GENOMIC DNA]</scope>
    <source>
        <strain evidence="2">ShG14-8</strain>
    </source>
</reference>
<dbReference type="PATRIC" id="fig|1796491.3.peg.586"/>
<accession>A0A139BXE5</accession>
<sequence>MFGSLEKGGMMNIILVSNRLAKTRSISLGGLQIALLLLLLSGLMLGAAFTLQYLLVRFAPEDLSDEIRVMLSQVQNDEQQKQQFYLHSSLDAMAVRVGRMQAQVQRLDALGARLAKLTGMKPEEFQFSNPPAEGGPLVTIPGQKMSENGLGQQLDSLSHMLNDRNDKLLALETMLLQNQLSRKMLPSIPPVHTGYYSSNFGWRIDPFTGENAMHEGVDFVADAGTPIYASAGGVVDYASLNSSYGNMVEIDHGNEIVTRYAHCSKLFVKVGQIVRRGEKIAEVGSTGRSTGNHLHFEVRYKGIAQNPVRFLEKAAS</sequence>
<dbReference type="InterPro" id="IPR011055">
    <property type="entry name" value="Dup_hybrid_motif"/>
</dbReference>
<dbReference type="Pfam" id="PF01551">
    <property type="entry name" value="Peptidase_M23"/>
    <property type="match status" value="1"/>
</dbReference>
<protein>
    <recommendedName>
        <fullName evidence="1">M23ase beta-sheet core domain-containing protein</fullName>
    </recommendedName>
</protein>
<proteinExistence type="predicted"/>
<dbReference type="Gene3D" id="2.70.70.10">
    <property type="entry name" value="Glucose Permease (Domain IIA)"/>
    <property type="match status" value="1"/>
</dbReference>
<dbReference type="InterPro" id="IPR050570">
    <property type="entry name" value="Cell_wall_metabolism_enzyme"/>
</dbReference>
<dbReference type="GO" id="GO:0004222">
    <property type="term" value="F:metalloendopeptidase activity"/>
    <property type="evidence" value="ECO:0007669"/>
    <property type="project" value="TreeGrafter"/>
</dbReference>
<dbReference type="PANTHER" id="PTHR21666">
    <property type="entry name" value="PEPTIDASE-RELATED"/>
    <property type="match status" value="1"/>
</dbReference>
<evidence type="ECO:0000313" key="2">
    <source>
        <dbReference type="EMBL" id="KXS33375.1"/>
    </source>
</evidence>
<dbReference type="InterPro" id="IPR016047">
    <property type="entry name" value="M23ase_b-sheet_dom"/>
</dbReference>
<dbReference type="SUPFAM" id="SSF51261">
    <property type="entry name" value="Duplicated hybrid motif"/>
    <property type="match status" value="1"/>
</dbReference>
<organism evidence="2 3">
    <name type="scientific">Candidatus Gallionella acididurans</name>
    <dbReference type="NCBI Taxonomy" id="1796491"/>
    <lineage>
        <taxon>Bacteria</taxon>
        <taxon>Pseudomonadati</taxon>
        <taxon>Pseudomonadota</taxon>
        <taxon>Betaproteobacteria</taxon>
        <taxon>Nitrosomonadales</taxon>
        <taxon>Gallionellaceae</taxon>
        <taxon>Gallionella</taxon>
    </lineage>
</organism>
<evidence type="ECO:0000313" key="3">
    <source>
        <dbReference type="Proteomes" id="UP000070578"/>
    </source>
</evidence>
<dbReference type="CDD" id="cd12797">
    <property type="entry name" value="M23_peptidase"/>
    <property type="match status" value="1"/>
</dbReference>
<reference evidence="2 3" key="1">
    <citation type="submission" date="2016-02" db="EMBL/GenBank/DDBJ databases">
        <authorList>
            <person name="Wen L."/>
            <person name="He K."/>
            <person name="Yang H."/>
        </authorList>
    </citation>
    <scope>NUCLEOTIDE SEQUENCE [LARGE SCALE GENOMIC DNA]</scope>
    <source>
        <strain evidence="2">ShG14-8</strain>
    </source>
</reference>
<dbReference type="EMBL" id="LSLI01000007">
    <property type="protein sequence ID" value="KXS33375.1"/>
    <property type="molecule type" value="Genomic_DNA"/>
</dbReference>